<keyword evidence="1" id="KW-0472">Membrane</keyword>
<reference evidence="2" key="1">
    <citation type="submission" date="2023-06" db="EMBL/GenBank/DDBJ databases">
        <authorList>
            <person name="Delattre M."/>
        </authorList>
    </citation>
    <scope>NUCLEOTIDE SEQUENCE</scope>
    <source>
        <strain evidence="2">AF72</strain>
    </source>
</reference>
<evidence type="ECO:0000313" key="3">
    <source>
        <dbReference type="Proteomes" id="UP001177023"/>
    </source>
</evidence>
<evidence type="ECO:0000313" key="2">
    <source>
        <dbReference type="EMBL" id="CAJ0571396.1"/>
    </source>
</evidence>
<dbReference type="EMBL" id="CATQJA010002560">
    <property type="protein sequence ID" value="CAJ0571396.1"/>
    <property type="molecule type" value="Genomic_DNA"/>
</dbReference>
<keyword evidence="1" id="KW-0812">Transmembrane</keyword>
<sequence length="127" mass="14081">MVDLGLAIALGFNLVVGLVLIVTTVILWMSVSGKAAYLKNNPSQVSTCIEPIQSSEMPIAVVCTIANCLQMPLQDVAQEYVKDQQQRAALVLANFRKDSLTQYYLQKYPAKFITHGYIGEEMLVQKQ</sequence>
<keyword evidence="1" id="KW-1133">Transmembrane helix</keyword>
<organism evidence="2 3">
    <name type="scientific">Mesorhabditis spiculigera</name>
    <dbReference type="NCBI Taxonomy" id="96644"/>
    <lineage>
        <taxon>Eukaryota</taxon>
        <taxon>Metazoa</taxon>
        <taxon>Ecdysozoa</taxon>
        <taxon>Nematoda</taxon>
        <taxon>Chromadorea</taxon>
        <taxon>Rhabditida</taxon>
        <taxon>Rhabditina</taxon>
        <taxon>Rhabditomorpha</taxon>
        <taxon>Rhabditoidea</taxon>
        <taxon>Rhabditidae</taxon>
        <taxon>Mesorhabditinae</taxon>
        <taxon>Mesorhabditis</taxon>
    </lineage>
</organism>
<keyword evidence="3" id="KW-1185">Reference proteome</keyword>
<feature type="non-terminal residue" evidence="2">
    <location>
        <position position="1"/>
    </location>
</feature>
<proteinExistence type="predicted"/>
<dbReference type="AlphaFoldDB" id="A0AA36CNP5"/>
<dbReference type="Proteomes" id="UP001177023">
    <property type="component" value="Unassembled WGS sequence"/>
</dbReference>
<protein>
    <submittedName>
        <fullName evidence="2">Uncharacterized protein</fullName>
    </submittedName>
</protein>
<evidence type="ECO:0000256" key="1">
    <source>
        <dbReference type="SAM" id="Phobius"/>
    </source>
</evidence>
<comment type="caution">
    <text evidence="2">The sequence shown here is derived from an EMBL/GenBank/DDBJ whole genome shotgun (WGS) entry which is preliminary data.</text>
</comment>
<feature type="transmembrane region" description="Helical" evidence="1">
    <location>
        <begin position="6"/>
        <end position="29"/>
    </location>
</feature>
<accession>A0AA36CNP5</accession>
<gene>
    <name evidence="2" type="ORF">MSPICULIGERA_LOCUS9805</name>
</gene>
<name>A0AA36CNP5_9BILA</name>